<evidence type="ECO:0000313" key="3">
    <source>
        <dbReference type="Proteomes" id="UP000759298"/>
    </source>
</evidence>
<accession>A0ABS7PCU1</accession>
<evidence type="ECO:0000313" key="2">
    <source>
        <dbReference type="EMBL" id="MBY8336894.1"/>
    </source>
</evidence>
<dbReference type="RefSeq" id="WP_222824499.1">
    <property type="nucleotide sequence ID" value="NZ_JAHWXP010000002.1"/>
</dbReference>
<dbReference type="Proteomes" id="UP000759298">
    <property type="component" value="Unassembled WGS sequence"/>
</dbReference>
<comment type="caution">
    <text evidence="2">The sequence shown here is derived from an EMBL/GenBank/DDBJ whole genome shotgun (WGS) entry which is preliminary data.</text>
</comment>
<evidence type="ECO:0000256" key="1">
    <source>
        <dbReference type="SAM" id="MobiDB-lite"/>
    </source>
</evidence>
<gene>
    <name evidence="2" type="ORF">KYN89_07515</name>
</gene>
<protein>
    <submittedName>
        <fullName evidence="2">Uncharacterized protein</fullName>
    </submittedName>
</protein>
<organism evidence="2 3">
    <name type="scientific">Alteriqipengyuania abyssalis</name>
    <dbReference type="NCBI Taxonomy" id="2860200"/>
    <lineage>
        <taxon>Bacteria</taxon>
        <taxon>Pseudomonadati</taxon>
        <taxon>Pseudomonadota</taxon>
        <taxon>Alphaproteobacteria</taxon>
        <taxon>Sphingomonadales</taxon>
        <taxon>Erythrobacteraceae</taxon>
        <taxon>Alteriqipengyuania</taxon>
    </lineage>
</organism>
<dbReference type="EMBL" id="JAHWXP010000002">
    <property type="protein sequence ID" value="MBY8336894.1"/>
    <property type="molecule type" value="Genomic_DNA"/>
</dbReference>
<reference evidence="2 3" key="1">
    <citation type="submission" date="2021-07" db="EMBL/GenBank/DDBJ databases">
        <title>Alteriqipengyuania abyssalis NZ-12B nov, sp.nov isolated from deep sea sponge in pacific ocean.</title>
        <authorList>
            <person name="Tareen S."/>
            <person name="Wink J."/>
        </authorList>
    </citation>
    <scope>NUCLEOTIDE SEQUENCE [LARGE SCALE GENOMIC DNA]</scope>
    <source>
        <strain evidence="2 3">NZ-12B</strain>
    </source>
</reference>
<proteinExistence type="predicted"/>
<keyword evidence="3" id="KW-1185">Reference proteome</keyword>
<feature type="region of interest" description="Disordered" evidence="1">
    <location>
        <begin position="77"/>
        <end position="108"/>
    </location>
</feature>
<sequence>MEHGQLPPNPSAGGMVSRIEKTGGITLKKIIATAAIATFALSLAACNGANEEAGEQADDVTEAQGEVLDAQSGVTEAQADLAEEKGNEAQAEQLEEKADQQEETADEM</sequence>
<name>A0ABS7PCU1_9SPHN</name>